<organism evidence="2">
    <name type="scientific">Caldilinea aerophila</name>
    <dbReference type="NCBI Taxonomy" id="133453"/>
    <lineage>
        <taxon>Bacteria</taxon>
        <taxon>Bacillati</taxon>
        <taxon>Chloroflexota</taxon>
        <taxon>Caldilineae</taxon>
        <taxon>Caldilineales</taxon>
        <taxon>Caldilineaceae</taxon>
        <taxon>Caldilinea</taxon>
    </lineage>
</organism>
<protein>
    <submittedName>
        <fullName evidence="2">Methyltransferase domain-containing protein</fullName>
    </submittedName>
</protein>
<name>A0A7C1FIK0_9CHLR</name>
<proteinExistence type="predicted"/>
<feature type="domain" description="Methyltransferase type 11" evidence="1">
    <location>
        <begin position="53"/>
        <end position="137"/>
    </location>
</feature>
<evidence type="ECO:0000313" key="2">
    <source>
        <dbReference type="EMBL" id="HDX33717.1"/>
    </source>
</evidence>
<sequence>MTNTWQKYLTDYNEGLGLVYERFVLNDFLERLRREFDLRSALEAPLYGMAGVSGINDVVLAQAGVEVTMVDDTPERIRGVQRIWKEDLRLPVNLVCIAPDAWGCLPFADRSFDLTWQWAGLWYIADPAGLLCELVRTSRRLVFIAMPNNLQVGYWMRKLVLDREFFATHDETWTDIGRIRRILEAEGVKIIEEGVLDTPPWPDTVMPASEVLKRLGVRSKTLEAQFTGDGWRWSTMDYYLNQEPDLRERVMKYAWLDHAPLPWQLKAIWAHHRYLLGRIPA</sequence>
<gene>
    <name evidence="2" type="ORF">ENQ20_19885</name>
</gene>
<dbReference type="Gene3D" id="3.40.50.150">
    <property type="entry name" value="Vaccinia Virus protein VP39"/>
    <property type="match status" value="1"/>
</dbReference>
<keyword evidence="2" id="KW-0808">Transferase</keyword>
<dbReference type="GO" id="GO:0008757">
    <property type="term" value="F:S-adenosylmethionine-dependent methyltransferase activity"/>
    <property type="evidence" value="ECO:0007669"/>
    <property type="project" value="InterPro"/>
</dbReference>
<comment type="caution">
    <text evidence="2">The sequence shown here is derived from an EMBL/GenBank/DDBJ whole genome shotgun (WGS) entry which is preliminary data.</text>
</comment>
<accession>A0A7C1FIK0</accession>
<reference evidence="2" key="1">
    <citation type="journal article" date="2020" name="mSystems">
        <title>Genome- and Community-Level Interaction Insights into Carbon Utilization and Element Cycling Functions of Hydrothermarchaeota in Hydrothermal Sediment.</title>
        <authorList>
            <person name="Zhou Z."/>
            <person name="Liu Y."/>
            <person name="Xu W."/>
            <person name="Pan J."/>
            <person name="Luo Z.H."/>
            <person name="Li M."/>
        </authorList>
    </citation>
    <scope>NUCLEOTIDE SEQUENCE [LARGE SCALE GENOMIC DNA]</scope>
    <source>
        <strain evidence="2">SpSt-289</strain>
    </source>
</reference>
<dbReference type="InterPro" id="IPR013216">
    <property type="entry name" value="Methyltransf_11"/>
</dbReference>
<dbReference type="AlphaFoldDB" id="A0A7C1FIK0"/>
<dbReference type="SUPFAM" id="SSF53335">
    <property type="entry name" value="S-adenosyl-L-methionine-dependent methyltransferases"/>
    <property type="match status" value="1"/>
</dbReference>
<keyword evidence="2" id="KW-0489">Methyltransferase</keyword>
<dbReference type="InterPro" id="IPR029063">
    <property type="entry name" value="SAM-dependent_MTases_sf"/>
</dbReference>
<dbReference type="GO" id="GO:0032259">
    <property type="term" value="P:methylation"/>
    <property type="evidence" value="ECO:0007669"/>
    <property type="project" value="UniProtKB-KW"/>
</dbReference>
<dbReference type="EMBL" id="DSMG01000199">
    <property type="protein sequence ID" value="HDX33717.1"/>
    <property type="molecule type" value="Genomic_DNA"/>
</dbReference>
<dbReference type="Pfam" id="PF08241">
    <property type="entry name" value="Methyltransf_11"/>
    <property type="match status" value="1"/>
</dbReference>
<evidence type="ECO:0000259" key="1">
    <source>
        <dbReference type="Pfam" id="PF08241"/>
    </source>
</evidence>